<dbReference type="InterPro" id="IPR037883">
    <property type="entry name" value="Knr4/Smi1-like_sf"/>
</dbReference>
<sequence>MIEKLITLASNLTNCIVHPVAGTPLLELVPHLPEDLIAFYSVCGGVDLFVDSEYKITIVPPSKFVLANPLIVGELCEDDISSNWYTVAQYDNNEFISIDLYEGRLGKCYDSFHETHGLVGETPVISLSFTELLSKLLSLKGERYFWLDESFTPYGDAYDILI</sequence>
<gene>
    <name evidence="2" type="ORF">ADS79_10235</name>
    <name evidence="1" type="ORF">BRE01_68070</name>
</gene>
<dbReference type="EMBL" id="LGIQ01000007">
    <property type="protein sequence ID" value="KNB72273.1"/>
    <property type="molecule type" value="Genomic_DNA"/>
</dbReference>
<name>A0A0K9YU94_9BACL</name>
<dbReference type="RefSeq" id="WP_049738323.1">
    <property type="nucleotide sequence ID" value="NZ_BJON01000045.1"/>
</dbReference>
<dbReference type="EMBL" id="BJON01000045">
    <property type="protein sequence ID" value="GED73105.1"/>
    <property type="molecule type" value="Genomic_DNA"/>
</dbReference>
<dbReference type="SUPFAM" id="SSF160631">
    <property type="entry name" value="SMI1/KNR4-like"/>
    <property type="match status" value="1"/>
</dbReference>
<evidence type="ECO:0000313" key="3">
    <source>
        <dbReference type="Proteomes" id="UP000036834"/>
    </source>
</evidence>
<dbReference type="Proteomes" id="UP000036834">
    <property type="component" value="Unassembled WGS sequence"/>
</dbReference>
<dbReference type="Proteomes" id="UP000319578">
    <property type="component" value="Unassembled WGS sequence"/>
</dbReference>
<dbReference type="PATRIC" id="fig|54915.3.peg.973"/>
<comment type="caution">
    <text evidence="2">The sequence shown here is derived from an EMBL/GenBank/DDBJ whole genome shotgun (WGS) entry which is preliminary data.</text>
</comment>
<reference evidence="2" key="2">
    <citation type="submission" date="2015-07" db="EMBL/GenBank/DDBJ databases">
        <title>MeaNS - Measles Nucleotide Surveillance Program.</title>
        <authorList>
            <person name="Tran T."/>
            <person name="Druce J."/>
        </authorList>
    </citation>
    <scope>NUCLEOTIDE SEQUENCE</scope>
    <source>
        <strain evidence="2">DSM 9887</strain>
    </source>
</reference>
<evidence type="ECO:0000313" key="4">
    <source>
        <dbReference type="Proteomes" id="UP000319578"/>
    </source>
</evidence>
<protein>
    <submittedName>
        <fullName evidence="1">SMI1/KNR4 family protein</fullName>
    </submittedName>
</protein>
<keyword evidence="4" id="KW-1185">Reference proteome</keyword>
<accession>A0A0K9YU94</accession>
<proteinExistence type="predicted"/>
<dbReference type="OrthoDB" id="3375677at2"/>
<evidence type="ECO:0000313" key="2">
    <source>
        <dbReference type="EMBL" id="KNB72273.1"/>
    </source>
</evidence>
<reference evidence="3" key="1">
    <citation type="submission" date="2015-07" db="EMBL/GenBank/DDBJ databases">
        <title>Genome sequencing project for genomic taxonomy and phylogenomics of Bacillus-like bacteria.</title>
        <authorList>
            <person name="Liu B."/>
            <person name="Wang J."/>
            <person name="Zhu Y."/>
            <person name="Liu G."/>
            <person name="Chen Q."/>
            <person name="Chen Z."/>
            <person name="Lan J."/>
            <person name="Che J."/>
            <person name="Ge C."/>
            <person name="Shi H."/>
            <person name="Pan Z."/>
            <person name="Liu X."/>
        </authorList>
    </citation>
    <scope>NUCLEOTIDE SEQUENCE [LARGE SCALE GENOMIC DNA]</scope>
    <source>
        <strain evidence="3">DSM 9887</strain>
    </source>
</reference>
<organism evidence="2 3">
    <name type="scientific">Brevibacillus reuszeri</name>
    <dbReference type="NCBI Taxonomy" id="54915"/>
    <lineage>
        <taxon>Bacteria</taxon>
        <taxon>Bacillati</taxon>
        <taxon>Bacillota</taxon>
        <taxon>Bacilli</taxon>
        <taxon>Bacillales</taxon>
        <taxon>Paenibacillaceae</taxon>
        <taxon>Brevibacillus</taxon>
    </lineage>
</organism>
<reference evidence="1 4" key="3">
    <citation type="submission" date="2019-06" db="EMBL/GenBank/DDBJ databases">
        <title>Whole genome shotgun sequence of Brevibacillus reuszeri NBRC 15719.</title>
        <authorList>
            <person name="Hosoyama A."/>
            <person name="Uohara A."/>
            <person name="Ohji S."/>
            <person name="Ichikawa N."/>
        </authorList>
    </citation>
    <scope>NUCLEOTIDE SEQUENCE [LARGE SCALE GENOMIC DNA]</scope>
    <source>
        <strain evidence="1 4">NBRC 15719</strain>
    </source>
</reference>
<evidence type="ECO:0000313" key="1">
    <source>
        <dbReference type="EMBL" id="GED73105.1"/>
    </source>
</evidence>
<dbReference type="AlphaFoldDB" id="A0A0K9YU94"/>